<name>A0A0A8YXK5_ARUDO</name>
<accession>A0A0A8YXK5</accession>
<proteinExistence type="predicted"/>
<reference evidence="1" key="1">
    <citation type="submission" date="2014-09" db="EMBL/GenBank/DDBJ databases">
        <authorList>
            <person name="Magalhaes I.L.F."/>
            <person name="Oliveira U."/>
            <person name="Santos F.R."/>
            <person name="Vidigal T.H.D.A."/>
            <person name="Brescovit A.D."/>
            <person name="Santos A.J."/>
        </authorList>
    </citation>
    <scope>NUCLEOTIDE SEQUENCE</scope>
    <source>
        <tissue evidence="1">Shoot tissue taken approximately 20 cm above the soil surface</tissue>
    </source>
</reference>
<protein>
    <submittedName>
        <fullName evidence="1">Uncharacterized protein</fullName>
    </submittedName>
</protein>
<evidence type="ECO:0000313" key="1">
    <source>
        <dbReference type="EMBL" id="JAD30113.1"/>
    </source>
</evidence>
<dbReference type="EMBL" id="GBRH01267782">
    <property type="protein sequence ID" value="JAD30113.1"/>
    <property type="molecule type" value="Transcribed_RNA"/>
</dbReference>
<reference evidence="1" key="2">
    <citation type="journal article" date="2015" name="Data Brief">
        <title>Shoot transcriptome of the giant reed, Arundo donax.</title>
        <authorList>
            <person name="Barrero R.A."/>
            <person name="Guerrero F.D."/>
            <person name="Moolhuijzen P."/>
            <person name="Goolsby J.A."/>
            <person name="Tidwell J."/>
            <person name="Bellgard S.E."/>
            <person name="Bellgard M.I."/>
        </authorList>
    </citation>
    <scope>NUCLEOTIDE SEQUENCE</scope>
    <source>
        <tissue evidence="1">Shoot tissue taken approximately 20 cm above the soil surface</tissue>
    </source>
</reference>
<dbReference type="AlphaFoldDB" id="A0A0A8YXK5"/>
<organism evidence="1">
    <name type="scientific">Arundo donax</name>
    <name type="common">Giant reed</name>
    <name type="synonym">Donax arundinaceus</name>
    <dbReference type="NCBI Taxonomy" id="35708"/>
    <lineage>
        <taxon>Eukaryota</taxon>
        <taxon>Viridiplantae</taxon>
        <taxon>Streptophyta</taxon>
        <taxon>Embryophyta</taxon>
        <taxon>Tracheophyta</taxon>
        <taxon>Spermatophyta</taxon>
        <taxon>Magnoliopsida</taxon>
        <taxon>Liliopsida</taxon>
        <taxon>Poales</taxon>
        <taxon>Poaceae</taxon>
        <taxon>PACMAD clade</taxon>
        <taxon>Arundinoideae</taxon>
        <taxon>Arundineae</taxon>
        <taxon>Arundo</taxon>
    </lineage>
</organism>
<sequence>MVVLLFNYPPSSLAICSIICDDLDYIFGSNFFNHGHQLFSNVFLLLNLSFRVNCF</sequence>